<proteinExistence type="predicted"/>
<accession>A0A0L0DHX5</accession>
<evidence type="ECO:0000313" key="3">
    <source>
        <dbReference type="EMBL" id="KNC51706.1"/>
    </source>
</evidence>
<dbReference type="InterPro" id="IPR018247">
    <property type="entry name" value="EF_Hand_1_Ca_BS"/>
</dbReference>
<dbReference type="STRING" id="461836.A0A0L0DHX5"/>
<dbReference type="PANTHER" id="PTHR37009">
    <property type="entry name" value="EF-HAND DOMAIN-CONTAINING PROTEIN"/>
    <property type="match status" value="1"/>
</dbReference>
<dbReference type="InterPro" id="IPR053356">
    <property type="entry name" value="Calcium-reg_actin-bundling"/>
</dbReference>
<dbReference type="EMBL" id="GL349469">
    <property type="protein sequence ID" value="KNC51706.1"/>
    <property type="molecule type" value="Genomic_DNA"/>
</dbReference>
<evidence type="ECO:0000313" key="4">
    <source>
        <dbReference type="Proteomes" id="UP000054408"/>
    </source>
</evidence>
<evidence type="ECO:0000256" key="1">
    <source>
        <dbReference type="SAM" id="Coils"/>
    </source>
</evidence>
<dbReference type="GO" id="GO:0051764">
    <property type="term" value="P:actin crosslink formation"/>
    <property type="evidence" value="ECO:0007669"/>
    <property type="project" value="TreeGrafter"/>
</dbReference>
<reference evidence="3 4" key="1">
    <citation type="submission" date="2010-05" db="EMBL/GenBank/DDBJ databases">
        <title>The Genome Sequence of Thecamonas trahens ATCC 50062.</title>
        <authorList>
            <consortium name="The Broad Institute Genome Sequencing Platform"/>
            <person name="Russ C."/>
            <person name="Cuomo C."/>
            <person name="Shea T."/>
            <person name="Young S.K."/>
            <person name="Zeng Q."/>
            <person name="Koehrsen M."/>
            <person name="Haas B."/>
            <person name="Borodovsky M."/>
            <person name="Guigo R."/>
            <person name="Alvarado L."/>
            <person name="Berlin A."/>
            <person name="Bochicchio J."/>
            <person name="Borenstein D."/>
            <person name="Chapman S."/>
            <person name="Chen Z."/>
            <person name="Freedman E."/>
            <person name="Gellesch M."/>
            <person name="Goldberg J."/>
            <person name="Griggs A."/>
            <person name="Gujja S."/>
            <person name="Heilman E."/>
            <person name="Heiman D."/>
            <person name="Hepburn T."/>
            <person name="Howarth C."/>
            <person name="Jen D."/>
            <person name="Larson L."/>
            <person name="Mehta T."/>
            <person name="Park D."/>
            <person name="Pearson M."/>
            <person name="Roberts A."/>
            <person name="Saif S."/>
            <person name="Shenoy N."/>
            <person name="Sisk P."/>
            <person name="Stolte C."/>
            <person name="Sykes S."/>
            <person name="Thomson T."/>
            <person name="Walk T."/>
            <person name="White J."/>
            <person name="Yandava C."/>
            <person name="Burger G."/>
            <person name="Gray M.W."/>
            <person name="Holland P.W.H."/>
            <person name="King N."/>
            <person name="Lang F.B.F."/>
            <person name="Roger A.J."/>
            <person name="Ruiz-Trillo I."/>
            <person name="Lander E."/>
            <person name="Nusbaum C."/>
        </authorList>
    </citation>
    <scope>NUCLEOTIDE SEQUENCE [LARGE SCALE GENOMIC DNA]</scope>
    <source>
        <strain evidence="3 4">ATCC 50062</strain>
    </source>
</reference>
<dbReference type="GeneID" id="25566619"/>
<dbReference type="GO" id="GO:0051015">
    <property type="term" value="F:actin filament binding"/>
    <property type="evidence" value="ECO:0007669"/>
    <property type="project" value="TreeGrafter"/>
</dbReference>
<dbReference type="PROSITE" id="PS00018">
    <property type="entry name" value="EF_HAND_1"/>
    <property type="match status" value="1"/>
</dbReference>
<feature type="coiled-coil region" evidence="1">
    <location>
        <begin position="124"/>
        <end position="217"/>
    </location>
</feature>
<dbReference type="OrthoDB" id="29213at2759"/>
<evidence type="ECO:0000256" key="2">
    <source>
        <dbReference type="SAM" id="MobiDB-lite"/>
    </source>
</evidence>
<dbReference type="OMA" id="WMERTEI"/>
<name>A0A0L0DHX5_THETB</name>
<keyword evidence="4" id="KW-1185">Reference proteome</keyword>
<dbReference type="PANTHER" id="PTHR37009:SF1">
    <property type="entry name" value="CALCIUM-REGULATED ACTIN-BUNDLING PROTEIN"/>
    <property type="match status" value="1"/>
</dbReference>
<dbReference type="eggNOG" id="ENOG502S2VG">
    <property type="taxonomic scope" value="Eukaryota"/>
</dbReference>
<dbReference type="GO" id="GO:0030863">
    <property type="term" value="C:cortical cytoskeleton"/>
    <property type="evidence" value="ECO:0007669"/>
    <property type="project" value="TreeGrafter"/>
</dbReference>
<organism evidence="3 4">
    <name type="scientific">Thecamonas trahens ATCC 50062</name>
    <dbReference type="NCBI Taxonomy" id="461836"/>
    <lineage>
        <taxon>Eukaryota</taxon>
        <taxon>Apusozoa</taxon>
        <taxon>Apusomonadida</taxon>
        <taxon>Apusomonadidae</taxon>
        <taxon>Thecamonas</taxon>
    </lineage>
</organism>
<sequence length="396" mass="43835">MAAGEQFSDLCKKKYSEQAVWFLNGFWNKGMKEEAENVWKFAQKFIELDASNSKDGNEIDEFLSHKFLETLDETMTVLEMRKKLREIDQDANGHMALLEYLVYRYGFGVDETVNAPQGGNQEEIDQAQAKFDELSEALTAQVQAVAELDAAVAELDAAVAELKTVVAELQEAVAATQAAVEELNAAVAELEAAEAKLQAAEDELQAAIDDLHAQEEAYHGAIATAEAKANDDTLGVVKRNRAAAELAQLKAEDPMPLRRAKLTQEASLRKVGKEKKIVAAKREEQEAKRTEQEAKQAEQEAKQAEMEAKQAEQEAKQVEMEAKKAEAEQGQVELEAKMEEASAELAALKAKGGIAEGVLWWMERTEIEADKYLPPSKQKYAHLHKKVDIRAGAEDE</sequence>
<keyword evidence="1" id="KW-0175">Coiled coil</keyword>
<dbReference type="GO" id="GO:0030046">
    <property type="term" value="P:parallel actin filament bundle assembly"/>
    <property type="evidence" value="ECO:0007669"/>
    <property type="project" value="TreeGrafter"/>
</dbReference>
<dbReference type="Gene3D" id="1.10.287.950">
    <property type="entry name" value="Methyl-accepting chemotaxis protein"/>
    <property type="match status" value="1"/>
</dbReference>
<protein>
    <submittedName>
        <fullName evidence="3">Uncharacterized protein</fullName>
    </submittedName>
</protein>
<dbReference type="AlphaFoldDB" id="A0A0L0DHX5"/>
<dbReference type="Proteomes" id="UP000054408">
    <property type="component" value="Unassembled WGS sequence"/>
</dbReference>
<gene>
    <name evidence="3" type="ORF">AMSG_07772</name>
</gene>
<feature type="region of interest" description="Disordered" evidence="2">
    <location>
        <begin position="280"/>
        <end position="324"/>
    </location>
</feature>
<dbReference type="RefSeq" id="XP_013755835.1">
    <property type="nucleotide sequence ID" value="XM_013900381.1"/>
</dbReference>